<organism evidence="1 2">
    <name type="scientific">Peronosclerospora sorghi</name>
    <dbReference type="NCBI Taxonomy" id="230839"/>
    <lineage>
        <taxon>Eukaryota</taxon>
        <taxon>Sar</taxon>
        <taxon>Stramenopiles</taxon>
        <taxon>Oomycota</taxon>
        <taxon>Peronosporomycetes</taxon>
        <taxon>Peronosporales</taxon>
        <taxon>Peronosporaceae</taxon>
        <taxon>Peronosclerospora</taxon>
    </lineage>
</organism>
<sequence>MEVKIVGPPGSGPPSNLILDTYIDGAMRDEDESSGIDDGLFMNSIRVKGIVVDARNIPQPVVVNSQQTL</sequence>
<protein>
    <submittedName>
        <fullName evidence="1">Uncharacterized protein</fullName>
    </submittedName>
</protein>
<evidence type="ECO:0000313" key="2">
    <source>
        <dbReference type="Proteomes" id="UP001163321"/>
    </source>
</evidence>
<dbReference type="EMBL" id="CM047585">
    <property type="protein sequence ID" value="KAI9909987.1"/>
    <property type="molecule type" value="Genomic_DNA"/>
</dbReference>
<evidence type="ECO:0000313" key="1">
    <source>
        <dbReference type="EMBL" id="KAI9909987.1"/>
    </source>
</evidence>
<accession>A0ACC0VUW9</accession>
<comment type="caution">
    <text evidence="1">The sequence shown here is derived from an EMBL/GenBank/DDBJ whole genome shotgun (WGS) entry which is preliminary data.</text>
</comment>
<keyword evidence="2" id="KW-1185">Reference proteome</keyword>
<proteinExistence type="predicted"/>
<reference evidence="1 2" key="1">
    <citation type="journal article" date="2022" name="bioRxiv">
        <title>The genome of the oomycete Peronosclerospora sorghi, a cosmopolitan pathogen of maize and sorghum, is inflated with dispersed pseudogenes.</title>
        <authorList>
            <person name="Fletcher K."/>
            <person name="Martin F."/>
            <person name="Isakeit T."/>
            <person name="Cavanaugh K."/>
            <person name="Magill C."/>
            <person name="Michelmore R."/>
        </authorList>
    </citation>
    <scope>NUCLEOTIDE SEQUENCE [LARGE SCALE GENOMIC DNA]</scope>
    <source>
        <strain evidence="1">P6</strain>
    </source>
</reference>
<gene>
    <name evidence="1" type="ORF">PsorP6_009939</name>
</gene>
<dbReference type="Proteomes" id="UP001163321">
    <property type="component" value="Chromosome 6"/>
</dbReference>
<name>A0ACC0VUW9_9STRA</name>